<dbReference type="Proteomes" id="UP001412239">
    <property type="component" value="Unassembled WGS sequence"/>
</dbReference>
<proteinExistence type="predicted"/>
<organism evidence="2 3">
    <name type="scientific">Tuber aestivum</name>
    <name type="common">summer truffle</name>
    <dbReference type="NCBI Taxonomy" id="59557"/>
    <lineage>
        <taxon>Eukaryota</taxon>
        <taxon>Fungi</taxon>
        <taxon>Dikarya</taxon>
        <taxon>Ascomycota</taxon>
        <taxon>Pezizomycotina</taxon>
        <taxon>Pezizomycetes</taxon>
        <taxon>Pezizales</taxon>
        <taxon>Tuberaceae</taxon>
        <taxon>Tuber</taxon>
    </lineage>
</organism>
<protein>
    <submittedName>
        <fullName evidence="2">Uncharacterized protein</fullName>
    </submittedName>
</protein>
<keyword evidence="3" id="KW-1185">Reference proteome</keyword>
<dbReference type="AlphaFoldDB" id="A0A292PL95"/>
<name>A0A292PL95_9PEZI</name>
<gene>
    <name evidence="2" type="ORF">GSTUAT00007597001</name>
</gene>
<evidence type="ECO:0000256" key="1">
    <source>
        <dbReference type="SAM" id="MobiDB-lite"/>
    </source>
</evidence>
<reference evidence="2" key="1">
    <citation type="submission" date="2015-10" db="EMBL/GenBank/DDBJ databases">
        <authorList>
            <person name="Regsiter A."/>
            <person name="william w."/>
        </authorList>
    </citation>
    <scope>NUCLEOTIDE SEQUENCE</scope>
    <source>
        <strain evidence="2">Montdore</strain>
    </source>
</reference>
<sequence length="238" mass="25859">MRSDSPRSGTHALLQNPPIRACPHPDSTGPTSFPDKRRPWEAGVRSPSPGESNTAWAADLLEPMVSARLGVFLALASACTLEVGVSPGFPEDKTSLSLASLACVLLYLQQVGFLEHTQRRAGLAAHLVLEEAEAVLLPGGRESSLLRVANDWRFTSGKRTLPIRNLRVRTHQLARFFNSVPGLPPTSFSYVTWSVIRENKTLSSSDSEPIVPDGLLGEYIDLYSQPTTTTNYGAHGQL</sequence>
<evidence type="ECO:0000313" key="2">
    <source>
        <dbReference type="EMBL" id="CUS08286.1"/>
    </source>
</evidence>
<accession>A0A292PL95</accession>
<feature type="region of interest" description="Disordered" evidence="1">
    <location>
        <begin position="1"/>
        <end position="52"/>
    </location>
</feature>
<evidence type="ECO:0000313" key="3">
    <source>
        <dbReference type="Proteomes" id="UP001412239"/>
    </source>
</evidence>
<dbReference type="EMBL" id="LN891140">
    <property type="protein sequence ID" value="CUS08286.1"/>
    <property type="molecule type" value="Genomic_DNA"/>
</dbReference>